<dbReference type="EMBL" id="FRDL01000002">
    <property type="protein sequence ID" value="SHN56300.1"/>
    <property type="molecule type" value="Genomic_DNA"/>
</dbReference>
<reference evidence="1 2" key="1">
    <citation type="submission" date="2016-12" db="EMBL/GenBank/DDBJ databases">
        <authorList>
            <person name="Song W.-J."/>
            <person name="Kurnit D.M."/>
        </authorList>
    </citation>
    <scope>NUCLEOTIDE SEQUENCE [LARGE SCALE GENOMIC DNA]</scope>
    <source>
        <strain evidence="1 2">CGMCC 1.10808</strain>
    </source>
</reference>
<accession>A0A1M7SCT2</accession>
<keyword evidence="2" id="KW-1185">Reference proteome</keyword>
<protein>
    <submittedName>
        <fullName evidence="1">Uncharacterized protein</fullName>
    </submittedName>
</protein>
<organism evidence="1 2">
    <name type="scientific">Oceanicella actignis</name>
    <dbReference type="NCBI Taxonomy" id="1189325"/>
    <lineage>
        <taxon>Bacteria</taxon>
        <taxon>Pseudomonadati</taxon>
        <taxon>Pseudomonadota</taxon>
        <taxon>Alphaproteobacteria</taxon>
        <taxon>Rhodobacterales</taxon>
        <taxon>Paracoccaceae</taxon>
        <taxon>Oceanicella</taxon>
    </lineage>
</organism>
<proteinExistence type="predicted"/>
<evidence type="ECO:0000313" key="2">
    <source>
        <dbReference type="Proteomes" id="UP000184066"/>
    </source>
</evidence>
<evidence type="ECO:0000313" key="1">
    <source>
        <dbReference type="EMBL" id="SHN56300.1"/>
    </source>
</evidence>
<name>A0A1M7SCT2_9RHOB</name>
<dbReference type="Proteomes" id="UP000184066">
    <property type="component" value="Unassembled WGS sequence"/>
</dbReference>
<sequence>MTVETATIKAQALFDQLGPKAIAAAARRAAEAESAGHAEEATLWRRIEEICKELRGNRES</sequence>
<dbReference type="AlphaFoldDB" id="A0A1M7SCT2"/>
<dbReference type="RefSeq" id="WP_072746302.1">
    <property type="nucleotide sequence ID" value="NZ_FOHL01000003.1"/>
</dbReference>
<gene>
    <name evidence="1" type="ORF">SAMN05216200_102233</name>
</gene>